<dbReference type="EMBL" id="JARRAF010000005">
    <property type="protein sequence ID" value="MDK2123547.1"/>
    <property type="molecule type" value="Genomic_DNA"/>
</dbReference>
<protein>
    <recommendedName>
        <fullName evidence="3">Preprotein translocase subunit SecD</fullName>
    </recommendedName>
</protein>
<comment type="caution">
    <text evidence="1">The sequence shown here is derived from an EMBL/GenBank/DDBJ whole genome shotgun (WGS) entry which is preliminary data.</text>
</comment>
<organism evidence="1 2">
    <name type="scientific">Parachitinimonas caeni</name>
    <dbReference type="NCBI Taxonomy" id="3031301"/>
    <lineage>
        <taxon>Bacteria</taxon>
        <taxon>Pseudomonadati</taxon>
        <taxon>Pseudomonadota</taxon>
        <taxon>Betaproteobacteria</taxon>
        <taxon>Neisseriales</taxon>
        <taxon>Chitinibacteraceae</taxon>
        <taxon>Parachitinimonas</taxon>
    </lineage>
</organism>
<name>A0ABT7DU16_9NEIS</name>
<gene>
    <name evidence="1" type="ORF">PZA18_05730</name>
</gene>
<evidence type="ECO:0000313" key="1">
    <source>
        <dbReference type="EMBL" id="MDK2123547.1"/>
    </source>
</evidence>
<evidence type="ECO:0008006" key="3">
    <source>
        <dbReference type="Google" id="ProtNLM"/>
    </source>
</evidence>
<sequence>MKAHEMLPDQQNSVVVDGVPVRKGSVGAFLVSWRTLQNESLPTAEREQAKADLLGLVPALQALGLFDVLTPRDPQLAQWVSPVQDSIEGETSQAMDLKVP</sequence>
<dbReference type="Proteomes" id="UP001172778">
    <property type="component" value="Unassembled WGS sequence"/>
</dbReference>
<dbReference type="RefSeq" id="WP_284099847.1">
    <property type="nucleotide sequence ID" value="NZ_JARRAF010000005.1"/>
</dbReference>
<reference evidence="1" key="1">
    <citation type="submission" date="2023-03" db="EMBL/GenBank/DDBJ databases">
        <title>Chitinimonas shenzhenensis gen. nov., sp. nov., a novel member of family Burkholderiaceae isolated from activated sludge collected in Shen Zhen, China.</title>
        <authorList>
            <person name="Wang X."/>
        </authorList>
    </citation>
    <scope>NUCLEOTIDE SEQUENCE</scope>
    <source>
        <strain evidence="1">DQS-5</strain>
    </source>
</reference>
<proteinExistence type="predicted"/>
<accession>A0ABT7DU16</accession>
<evidence type="ECO:0000313" key="2">
    <source>
        <dbReference type="Proteomes" id="UP001172778"/>
    </source>
</evidence>
<keyword evidence="2" id="KW-1185">Reference proteome</keyword>